<sequence length="235" mass="27391">MKPVAIWDIDGTIFRSSLTIELFRELVKQKIFKPSLLHRVSQSEQKWLNRQGHYEDYIAGVVGAYQKAIVGKKKSEIAKASRKIIREHKFRTYRYTKSLLDSIRGKYFTIGISGSPLEVVTEYNKFLRFDKLYGWEFGIDEKGRYTDAILHAPSQYKKEIIVRYLKNHGLDLKKSIGVGDTESDIGFLDLVERPVAFNPNYSLARVARVKNWTVVVERKDLIIEFKPKNVKFLRQ</sequence>
<dbReference type="InterPro" id="IPR036412">
    <property type="entry name" value="HAD-like_sf"/>
</dbReference>
<dbReference type="NCBIfam" id="TIGR01488">
    <property type="entry name" value="HAD-SF-IB"/>
    <property type="match status" value="1"/>
</dbReference>
<gene>
    <name evidence="1" type="ORF">A3J05_01440</name>
</gene>
<reference evidence="1 2" key="1">
    <citation type="journal article" date="2016" name="Nat. Commun.">
        <title>Thousands of microbial genomes shed light on interconnected biogeochemical processes in an aquifer system.</title>
        <authorList>
            <person name="Anantharaman K."/>
            <person name="Brown C.T."/>
            <person name="Hug L.A."/>
            <person name="Sharon I."/>
            <person name="Castelle C.J."/>
            <person name="Probst A.J."/>
            <person name="Thomas B.C."/>
            <person name="Singh A."/>
            <person name="Wilkins M.J."/>
            <person name="Karaoz U."/>
            <person name="Brodie E.L."/>
            <person name="Williams K.H."/>
            <person name="Hubbard S.S."/>
            <person name="Banfield J.F."/>
        </authorList>
    </citation>
    <scope>NUCLEOTIDE SEQUENCE [LARGE SCALE GENOMIC DNA]</scope>
</reference>
<evidence type="ECO:0008006" key="3">
    <source>
        <dbReference type="Google" id="ProtNLM"/>
    </source>
</evidence>
<dbReference type="Gene3D" id="3.40.50.1000">
    <property type="entry name" value="HAD superfamily/HAD-like"/>
    <property type="match status" value="1"/>
</dbReference>
<dbReference type="EMBL" id="MFFF01000022">
    <property type="protein sequence ID" value="OGE99078.1"/>
    <property type="molecule type" value="Genomic_DNA"/>
</dbReference>
<dbReference type="Gene3D" id="1.20.1440.100">
    <property type="entry name" value="SG protein - dephosphorylation function"/>
    <property type="match status" value="1"/>
</dbReference>
<name>A0A1F5QAB5_9BACT</name>
<dbReference type="Pfam" id="PF12710">
    <property type="entry name" value="HAD"/>
    <property type="match status" value="1"/>
</dbReference>
<protein>
    <recommendedName>
        <fullName evidence="3">Haloacid dehalogenase</fullName>
    </recommendedName>
</protein>
<organism evidence="1 2">
    <name type="scientific">Candidatus Doudnabacteria bacterium RIFCSPLOWO2_02_FULL_48_13</name>
    <dbReference type="NCBI Taxonomy" id="1817845"/>
    <lineage>
        <taxon>Bacteria</taxon>
        <taxon>Candidatus Doudnaibacteriota</taxon>
    </lineage>
</organism>
<comment type="caution">
    <text evidence="1">The sequence shown here is derived from an EMBL/GenBank/DDBJ whole genome shotgun (WGS) entry which is preliminary data.</text>
</comment>
<proteinExistence type="predicted"/>
<evidence type="ECO:0000313" key="2">
    <source>
        <dbReference type="Proteomes" id="UP000177235"/>
    </source>
</evidence>
<dbReference type="InterPro" id="IPR023214">
    <property type="entry name" value="HAD_sf"/>
</dbReference>
<accession>A0A1F5QAB5</accession>
<evidence type="ECO:0000313" key="1">
    <source>
        <dbReference type="EMBL" id="OGE99078.1"/>
    </source>
</evidence>
<dbReference type="AlphaFoldDB" id="A0A1F5QAB5"/>
<dbReference type="Proteomes" id="UP000177235">
    <property type="component" value="Unassembled WGS sequence"/>
</dbReference>
<dbReference type="SUPFAM" id="SSF56784">
    <property type="entry name" value="HAD-like"/>
    <property type="match status" value="1"/>
</dbReference>